<accession>A0A1J4K1T1</accession>
<dbReference type="Proteomes" id="UP000179807">
    <property type="component" value="Unassembled WGS sequence"/>
</dbReference>
<dbReference type="EMBL" id="MLAK01000766">
    <property type="protein sequence ID" value="OHT05195.1"/>
    <property type="molecule type" value="Genomic_DNA"/>
</dbReference>
<gene>
    <name evidence="3" type="ORF">TRFO_27129</name>
</gene>
<dbReference type="RefSeq" id="XP_068358331.1">
    <property type="nucleotide sequence ID" value="XM_068505351.1"/>
</dbReference>
<feature type="coiled-coil region" evidence="1">
    <location>
        <begin position="78"/>
        <end position="105"/>
    </location>
</feature>
<dbReference type="OrthoDB" id="10577235at2759"/>
<comment type="caution">
    <text evidence="3">The sequence shown here is derived from an EMBL/GenBank/DDBJ whole genome shotgun (WGS) entry which is preliminary data.</text>
</comment>
<feature type="compositionally biased region" description="Low complexity" evidence="2">
    <location>
        <begin position="164"/>
        <end position="182"/>
    </location>
</feature>
<feature type="region of interest" description="Disordered" evidence="2">
    <location>
        <begin position="157"/>
        <end position="191"/>
    </location>
</feature>
<dbReference type="GeneID" id="94840055"/>
<name>A0A1J4K1T1_9EUKA</name>
<sequence>MFLVEMILKKSIYNEFYPIEFDSTNFPMFTKRPATAFTINARDPVPDPPGRKIPREIRPPPKVYYPYRDCNGISPKKIERMMKKKKEYEEELARIQTENDIAKFEARQKGTYVESVEPSVPKIPLPPSIDFDVIRSFEPPSATRFYDYTCPNIRPKTAPKTIVNGNNFNGNNSNRSKTNRSNKTTERQMARGCPCCNPDHLSELKAPKLTATRNGRPIQRPTTATARKKSNLPRQMNQAYWNVLDEPSVPAKPKNKFIEYQKPSQFSMLRTGPRPGGIPICVNDLIACREAGEEWFENEMAKKKDHELMQREKTLHERSTYSRNFNCTLKEHTTEIAIQSKQKWALNGGISNLGTHFETKKPKLPSKEELEALEELSKYDEKLYQDYQAKKRPTDEMELLLQQSGMRKYT</sequence>
<evidence type="ECO:0000256" key="1">
    <source>
        <dbReference type="SAM" id="Coils"/>
    </source>
</evidence>
<keyword evidence="4" id="KW-1185">Reference proteome</keyword>
<keyword evidence="1" id="KW-0175">Coiled coil</keyword>
<evidence type="ECO:0000256" key="2">
    <source>
        <dbReference type="SAM" id="MobiDB-lite"/>
    </source>
</evidence>
<reference evidence="3" key="1">
    <citation type="submission" date="2016-10" db="EMBL/GenBank/DDBJ databases">
        <authorList>
            <person name="Benchimol M."/>
            <person name="Almeida L.G."/>
            <person name="Vasconcelos A.T."/>
            <person name="Perreira-Neves A."/>
            <person name="Rosa I.A."/>
            <person name="Tasca T."/>
            <person name="Bogo M.R."/>
            <person name="de Souza W."/>
        </authorList>
    </citation>
    <scope>NUCLEOTIDE SEQUENCE [LARGE SCALE GENOMIC DNA]</scope>
    <source>
        <strain evidence="3">K</strain>
    </source>
</reference>
<evidence type="ECO:0000313" key="3">
    <source>
        <dbReference type="EMBL" id="OHT05195.1"/>
    </source>
</evidence>
<dbReference type="AlphaFoldDB" id="A0A1J4K1T1"/>
<proteinExistence type="predicted"/>
<dbReference type="VEuPathDB" id="TrichDB:TRFO_27129"/>
<evidence type="ECO:0000313" key="4">
    <source>
        <dbReference type="Proteomes" id="UP000179807"/>
    </source>
</evidence>
<organism evidence="3 4">
    <name type="scientific">Tritrichomonas foetus</name>
    <dbReference type="NCBI Taxonomy" id="1144522"/>
    <lineage>
        <taxon>Eukaryota</taxon>
        <taxon>Metamonada</taxon>
        <taxon>Parabasalia</taxon>
        <taxon>Tritrichomonadida</taxon>
        <taxon>Tritrichomonadidae</taxon>
        <taxon>Tritrichomonas</taxon>
    </lineage>
</organism>
<protein>
    <submittedName>
        <fullName evidence="3">Uncharacterized protein</fullName>
    </submittedName>
</protein>